<dbReference type="Gene3D" id="1.10.357.10">
    <property type="entry name" value="Tetracycline Repressor, domain 2"/>
    <property type="match status" value="1"/>
</dbReference>
<dbReference type="SUPFAM" id="SSF46689">
    <property type="entry name" value="Homeodomain-like"/>
    <property type="match status" value="1"/>
</dbReference>
<dbReference type="AlphaFoldDB" id="A0A7W0CNM4"/>
<evidence type="ECO:0000256" key="2">
    <source>
        <dbReference type="ARBA" id="ARBA00023125"/>
    </source>
</evidence>
<evidence type="ECO:0000256" key="1">
    <source>
        <dbReference type="ARBA" id="ARBA00023015"/>
    </source>
</evidence>
<dbReference type="PANTHER" id="PTHR47506">
    <property type="entry name" value="TRANSCRIPTIONAL REGULATORY PROTEIN"/>
    <property type="match status" value="1"/>
</dbReference>
<sequence>MGHKGTETRERILDASEKLIESGGYFNAGLNQVIAVSGAPRGSLYFHFPEGKDQIVGESLRRAGATIGGVLEGLADSGGSAAEFVEAVIAHLGDRLEESGWARGCPVATVALEMAAVNDDLQQACSDVYTAWTAALASRLDGRLDADDLAVTLLALIEGGLVLAKAHRSREPLERVGRQVATLLP</sequence>
<dbReference type="Pfam" id="PF00440">
    <property type="entry name" value="TetR_N"/>
    <property type="match status" value="1"/>
</dbReference>
<dbReference type="PANTHER" id="PTHR47506:SF3">
    <property type="entry name" value="HTH-TYPE TRANSCRIPTIONAL REGULATOR LMRA"/>
    <property type="match status" value="1"/>
</dbReference>
<dbReference type="Pfam" id="PF21993">
    <property type="entry name" value="TetR_C_13_2"/>
    <property type="match status" value="1"/>
</dbReference>
<keyword evidence="3" id="KW-0804">Transcription</keyword>
<evidence type="ECO:0000313" key="7">
    <source>
        <dbReference type="Proteomes" id="UP000530928"/>
    </source>
</evidence>
<evidence type="ECO:0000313" key="6">
    <source>
        <dbReference type="EMBL" id="MBA2894477.1"/>
    </source>
</evidence>
<dbReference type="InterPro" id="IPR001647">
    <property type="entry name" value="HTH_TetR"/>
</dbReference>
<organism evidence="6 7">
    <name type="scientific">Nonomuraea soli</name>
    <dbReference type="NCBI Taxonomy" id="1032476"/>
    <lineage>
        <taxon>Bacteria</taxon>
        <taxon>Bacillati</taxon>
        <taxon>Actinomycetota</taxon>
        <taxon>Actinomycetes</taxon>
        <taxon>Streptosporangiales</taxon>
        <taxon>Streptosporangiaceae</taxon>
        <taxon>Nonomuraea</taxon>
    </lineage>
</organism>
<proteinExistence type="predicted"/>
<comment type="caution">
    <text evidence="6">The sequence shown here is derived from an EMBL/GenBank/DDBJ whole genome shotgun (WGS) entry which is preliminary data.</text>
</comment>
<dbReference type="GO" id="GO:0003677">
    <property type="term" value="F:DNA binding"/>
    <property type="evidence" value="ECO:0007669"/>
    <property type="project" value="UniProtKB-UniRule"/>
</dbReference>
<reference evidence="6 7" key="1">
    <citation type="submission" date="2020-07" db="EMBL/GenBank/DDBJ databases">
        <title>Genomic Encyclopedia of Type Strains, Phase IV (KMG-IV): sequencing the most valuable type-strain genomes for metagenomic binning, comparative biology and taxonomic classification.</title>
        <authorList>
            <person name="Goeker M."/>
        </authorList>
    </citation>
    <scope>NUCLEOTIDE SEQUENCE [LARGE SCALE GENOMIC DNA]</scope>
    <source>
        <strain evidence="6 7">DSM 45533</strain>
    </source>
</reference>
<dbReference type="Proteomes" id="UP000530928">
    <property type="component" value="Unassembled WGS sequence"/>
</dbReference>
<keyword evidence="7" id="KW-1185">Reference proteome</keyword>
<feature type="domain" description="HTH tetR-type" evidence="5">
    <location>
        <begin position="6"/>
        <end position="66"/>
    </location>
</feature>
<protein>
    <submittedName>
        <fullName evidence="6">TetR/AcrR family transcriptional repressor of lmrAB and yxaGH operons</fullName>
    </submittedName>
</protein>
<evidence type="ECO:0000256" key="4">
    <source>
        <dbReference type="PROSITE-ProRule" id="PRU00335"/>
    </source>
</evidence>
<gene>
    <name evidence="6" type="ORF">HNR30_005849</name>
</gene>
<dbReference type="InterPro" id="IPR036271">
    <property type="entry name" value="Tet_transcr_reg_TetR-rel_C_sf"/>
</dbReference>
<evidence type="ECO:0000256" key="3">
    <source>
        <dbReference type="ARBA" id="ARBA00023163"/>
    </source>
</evidence>
<keyword evidence="1" id="KW-0805">Transcription regulation</keyword>
<name>A0A7W0CNM4_9ACTN</name>
<dbReference type="EMBL" id="JACDUR010000006">
    <property type="protein sequence ID" value="MBA2894477.1"/>
    <property type="molecule type" value="Genomic_DNA"/>
</dbReference>
<dbReference type="InterPro" id="IPR054156">
    <property type="entry name" value="YxaF_TetR_C"/>
</dbReference>
<feature type="DNA-binding region" description="H-T-H motif" evidence="4">
    <location>
        <begin position="29"/>
        <end position="48"/>
    </location>
</feature>
<accession>A0A7W0CNM4</accession>
<dbReference type="SUPFAM" id="SSF48498">
    <property type="entry name" value="Tetracyclin repressor-like, C-terminal domain"/>
    <property type="match status" value="1"/>
</dbReference>
<dbReference type="InterPro" id="IPR009057">
    <property type="entry name" value="Homeodomain-like_sf"/>
</dbReference>
<evidence type="ECO:0000259" key="5">
    <source>
        <dbReference type="PROSITE" id="PS50977"/>
    </source>
</evidence>
<keyword evidence="2 4" id="KW-0238">DNA-binding</keyword>
<dbReference type="RefSeq" id="WP_181613239.1">
    <property type="nucleotide sequence ID" value="NZ_BAABAM010000004.1"/>
</dbReference>
<dbReference type="PROSITE" id="PS50977">
    <property type="entry name" value="HTH_TETR_2"/>
    <property type="match status" value="1"/>
</dbReference>